<dbReference type="InterPro" id="IPR008927">
    <property type="entry name" value="6-PGluconate_DH-like_C_sf"/>
</dbReference>
<dbReference type="PANTHER" id="PTHR43750">
    <property type="entry name" value="UDP-GLUCOSE 6-DEHYDROGENASE TUAD"/>
    <property type="match status" value="1"/>
</dbReference>
<protein>
    <recommendedName>
        <fullName evidence="3 7">UDP-glucose 6-dehydrogenase</fullName>
        <ecNumber evidence="3 7">1.1.1.22</ecNumber>
    </recommendedName>
</protein>
<feature type="binding site" evidence="9">
    <location>
        <position position="312"/>
    </location>
    <ligand>
        <name>substrate</name>
    </ligand>
</feature>
<dbReference type="PIRSF" id="PIRSF500134">
    <property type="entry name" value="UDPglc_DH_bac"/>
    <property type="match status" value="1"/>
</dbReference>
<feature type="binding site" evidence="9">
    <location>
        <position position="253"/>
    </location>
    <ligand>
        <name>substrate</name>
    </ligand>
</feature>
<dbReference type="EMBL" id="DF820465">
    <property type="protein sequence ID" value="GAK57145.1"/>
    <property type="molecule type" value="Genomic_DNA"/>
</dbReference>
<dbReference type="Pfam" id="PF00984">
    <property type="entry name" value="UDPG_MGDP_dh"/>
    <property type="match status" value="1"/>
</dbReference>
<feature type="binding site" evidence="9">
    <location>
        <begin position="146"/>
        <end position="149"/>
    </location>
    <ligand>
        <name>substrate</name>
    </ligand>
</feature>
<feature type="binding site" evidence="10">
    <location>
        <position position="112"/>
    </location>
    <ligand>
        <name>NAD(+)</name>
        <dbReference type="ChEBI" id="CHEBI:57540"/>
    </ligand>
</feature>
<dbReference type="SMART" id="SM00984">
    <property type="entry name" value="UDPG_MGDP_dh_C"/>
    <property type="match status" value="1"/>
</dbReference>
<evidence type="ECO:0000259" key="11">
    <source>
        <dbReference type="SMART" id="SM00984"/>
    </source>
</evidence>
<feature type="binding site" evidence="10">
    <location>
        <position position="74"/>
    </location>
    <ligand>
        <name>NAD(+)</name>
        <dbReference type="ChEBI" id="CHEBI:57540"/>
    </ligand>
</feature>
<keyword evidence="5 7" id="KW-0520">NAD</keyword>
<keyword evidence="4 7" id="KW-0560">Oxidoreductase</keyword>
<dbReference type="InterPro" id="IPR017476">
    <property type="entry name" value="UDP-Glc/GDP-Man"/>
</dbReference>
<keyword evidence="13" id="KW-1185">Reference proteome</keyword>
<feature type="binding site" evidence="10">
    <location>
        <position position="23"/>
    </location>
    <ligand>
        <name>NAD(+)</name>
        <dbReference type="ChEBI" id="CHEBI:57540"/>
    </ligand>
</feature>
<accession>A0A081BXU0</accession>
<comment type="similarity">
    <text evidence="2 7">Belongs to the UDP-glucose/GDP-mannose dehydrogenase family.</text>
</comment>
<feature type="binding site" evidence="9">
    <location>
        <begin position="245"/>
        <end position="249"/>
    </location>
    <ligand>
        <name>substrate</name>
    </ligand>
</feature>
<dbReference type="GO" id="GO:0000271">
    <property type="term" value="P:polysaccharide biosynthetic process"/>
    <property type="evidence" value="ECO:0007669"/>
    <property type="project" value="InterPro"/>
</dbReference>
<feature type="binding site" evidence="10">
    <location>
        <position position="319"/>
    </location>
    <ligand>
        <name>NAD(+)</name>
        <dbReference type="ChEBI" id="CHEBI:57540"/>
    </ligand>
</feature>
<dbReference type="InterPro" id="IPR014026">
    <property type="entry name" value="UDP-Glc/GDP-Man_DH_dimer"/>
</dbReference>
<dbReference type="InterPro" id="IPR014027">
    <property type="entry name" value="UDP-Glc/GDP-Man_DH_C"/>
</dbReference>
<comment type="pathway">
    <text evidence="1">Nucleotide-sugar biosynthesis; UDP-alpha-D-glucuronate biosynthesis; UDP-alpha-D-glucuronate from UDP-alpha-D-glucose: step 1/1.</text>
</comment>
<dbReference type="SUPFAM" id="SSF52413">
    <property type="entry name" value="UDP-glucose/GDP-mannose dehydrogenase C-terminal domain"/>
    <property type="match status" value="1"/>
</dbReference>
<dbReference type="Proteomes" id="UP000030661">
    <property type="component" value="Unassembled WGS sequence"/>
</dbReference>
<feature type="binding site" evidence="9">
    <location>
        <position position="198"/>
    </location>
    <ligand>
        <name>substrate</name>
    </ligand>
</feature>
<gene>
    <name evidence="12" type="ORF">U27_04110</name>
</gene>
<feature type="binding site" evidence="10">
    <location>
        <position position="149"/>
    </location>
    <ligand>
        <name>NAD(+)</name>
        <dbReference type="ChEBI" id="CHEBI:57540"/>
    </ligand>
</feature>
<evidence type="ECO:0000256" key="9">
    <source>
        <dbReference type="PIRSR" id="PIRSR500134-2"/>
    </source>
</evidence>
<evidence type="ECO:0000313" key="13">
    <source>
        <dbReference type="Proteomes" id="UP000030661"/>
    </source>
</evidence>
<dbReference type="UniPathway" id="UPA00038">
    <property type="reaction ID" value="UER00491"/>
</dbReference>
<evidence type="ECO:0000256" key="1">
    <source>
        <dbReference type="ARBA" id="ARBA00004701"/>
    </source>
</evidence>
<evidence type="ECO:0000256" key="4">
    <source>
        <dbReference type="ARBA" id="ARBA00023002"/>
    </source>
</evidence>
<dbReference type="GO" id="GO:0051287">
    <property type="term" value="F:NAD binding"/>
    <property type="evidence" value="ECO:0007669"/>
    <property type="project" value="InterPro"/>
</dbReference>
<dbReference type="InterPro" id="IPR028357">
    <property type="entry name" value="UDPglc_DH_bac"/>
</dbReference>
<dbReference type="InterPro" id="IPR036291">
    <property type="entry name" value="NAD(P)-bd_dom_sf"/>
</dbReference>
<dbReference type="GO" id="GO:0003979">
    <property type="term" value="F:UDP-glucose 6-dehydrogenase activity"/>
    <property type="evidence" value="ECO:0007669"/>
    <property type="project" value="UniProtKB-EC"/>
</dbReference>
<dbReference type="SUPFAM" id="SSF48179">
    <property type="entry name" value="6-phosphogluconate dehydrogenase C-terminal domain-like"/>
    <property type="match status" value="1"/>
</dbReference>
<dbReference type="PANTHER" id="PTHR43750:SF1">
    <property type="entry name" value="GDP-MANNOSE 6-DEHYDROGENASE"/>
    <property type="match status" value="1"/>
</dbReference>
<dbReference type="eggNOG" id="COG1004">
    <property type="taxonomic scope" value="Bacteria"/>
</dbReference>
<evidence type="ECO:0000256" key="3">
    <source>
        <dbReference type="ARBA" id="ARBA00012954"/>
    </source>
</evidence>
<evidence type="ECO:0000256" key="8">
    <source>
        <dbReference type="PIRSR" id="PIRSR500134-1"/>
    </source>
</evidence>
<dbReference type="GO" id="GO:0006065">
    <property type="term" value="P:UDP-glucuronate biosynthetic process"/>
    <property type="evidence" value="ECO:0007669"/>
    <property type="project" value="UniProtKB-UniPathway"/>
</dbReference>
<dbReference type="SUPFAM" id="SSF51735">
    <property type="entry name" value="NAD(P)-binding Rossmann-fold domains"/>
    <property type="match status" value="1"/>
</dbReference>
<reference evidence="12" key="1">
    <citation type="journal article" date="2015" name="PeerJ">
        <title>First genomic representation of candidate bacterial phylum KSB3 points to enhanced environmental sensing as a trigger of wastewater bulking.</title>
        <authorList>
            <person name="Sekiguchi Y."/>
            <person name="Ohashi A."/>
            <person name="Parks D.H."/>
            <person name="Yamauchi T."/>
            <person name="Tyson G.W."/>
            <person name="Hugenholtz P."/>
        </authorList>
    </citation>
    <scope>NUCLEOTIDE SEQUENCE [LARGE SCALE GENOMIC DNA]</scope>
</reference>
<sequence>MVTAACLAHDGHDIIGVDVIQAKVESVNQGKSPLLEKGMDELVHAAVHSGRLRATMHGWEAVQNSDMGFICVGTPSLGNGNLNTSYAETVIAEIGDALRERLTPFLLILRSTVFPGTTRSRLLPILEQHAGRPAGERYDIVFHPEFLREGSSVEDFYHPPKILVGERTTGAGRQVFELYSAIEAPRFTASLETTEMVKYADNAFHAVKITFANEIGQLCKAFAIDSRVVMDIFCADTRLNISPKYLRPGFAFGGSCLPKDLRALIYASRMAGVSLPMCENILTSNAHQIEHVLQMIITGSQHQVGLVGLSFKPGTDDLRESPLVELAERLIGKGFTISIWDEYVRTAWLIGSNKAYIDKRIPHLTQCFVKTLSALNVCETVIVGHPVARERIVSWLEQGISVIDLVGSIESIENPNYQGIAW</sequence>
<dbReference type="Gene3D" id="3.40.50.720">
    <property type="entry name" value="NAD(P)-binding Rossmann-like Domain"/>
    <property type="match status" value="2"/>
</dbReference>
<feature type="binding site" evidence="10">
    <location>
        <position position="18"/>
    </location>
    <ligand>
        <name>NAD(+)</name>
        <dbReference type="ChEBI" id="CHEBI:57540"/>
    </ligand>
</feature>
<dbReference type="InterPro" id="IPR001732">
    <property type="entry name" value="UDP-Glc/GDP-Man_DH_N"/>
</dbReference>
<dbReference type="InterPro" id="IPR036220">
    <property type="entry name" value="UDP-Glc/GDP-Man_DH_C_sf"/>
</dbReference>
<dbReference type="HOGENOM" id="CLU_023810_1_1_0"/>
<comment type="catalytic activity">
    <reaction evidence="6 7">
        <text>UDP-alpha-D-glucose + 2 NAD(+) + H2O = UDP-alpha-D-glucuronate + 2 NADH + 3 H(+)</text>
        <dbReference type="Rhea" id="RHEA:23596"/>
        <dbReference type="ChEBI" id="CHEBI:15377"/>
        <dbReference type="ChEBI" id="CHEBI:15378"/>
        <dbReference type="ChEBI" id="CHEBI:57540"/>
        <dbReference type="ChEBI" id="CHEBI:57945"/>
        <dbReference type="ChEBI" id="CHEBI:58052"/>
        <dbReference type="ChEBI" id="CHEBI:58885"/>
        <dbReference type="EC" id="1.1.1.22"/>
    </reaction>
</comment>
<dbReference type="NCBIfam" id="TIGR03026">
    <property type="entry name" value="NDP-sugDHase"/>
    <property type="match status" value="1"/>
</dbReference>
<name>A0A081BXU0_VECG1</name>
<organism evidence="12">
    <name type="scientific">Vecturithrix granuli</name>
    <dbReference type="NCBI Taxonomy" id="1499967"/>
    <lineage>
        <taxon>Bacteria</taxon>
        <taxon>Candidatus Moduliflexota</taxon>
        <taxon>Candidatus Vecturitrichia</taxon>
        <taxon>Candidatus Vecturitrichales</taxon>
        <taxon>Candidatus Vecturitrichaceae</taxon>
        <taxon>Candidatus Vecturithrix</taxon>
    </lineage>
</organism>
<feature type="active site" description="Nucleophile" evidence="8">
    <location>
        <position position="256"/>
    </location>
</feature>
<dbReference type="PIRSF" id="PIRSF000124">
    <property type="entry name" value="UDPglc_GDPman_dh"/>
    <property type="match status" value="1"/>
</dbReference>
<evidence type="ECO:0000256" key="7">
    <source>
        <dbReference type="PIRNR" id="PIRNR000124"/>
    </source>
</evidence>
<feature type="domain" description="UDP-glucose/GDP-mannose dehydrogenase C-terminal" evidence="11">
    <location>
        <begin position="305"/>
        <end position="411"/>
    </location>
</feature>
<proteinExistence type="inferred from homology"/>
<evidence type="ECO:0000256" key="6">
    <source>
        <dbReference type="ARBA" id="ARBA00047473"/>
    </source>
</evidence>
<evidence type="ECO:0000256" key="2">
    <source>
        <dbReference type="ARBA" id="ARBA00006601"/>
    </source>
</evidence>
<dbReference type="Pfam" id="PF03720">
    <property type="entry name" value="UDPG_MGDP_dh_C"/>
    <property type="match status" value="1"/>
</dbReference>
<dbReference type="AlphaFoldDB" id="A0A081BXU0"/>
<evidence type="ECO:0000313" key="12">
    <source>
        <dbReference type="EMBL" id="GAK57145.1"/>
    </source>
</evidence>
<dbReference type="STRING" id="1499967.U27_04110"/>
<evidence type="ECO:0000256" key="10">
    <source>
        <dbReference type="PIRSR" id="PIRSR500134-3"/>
    </source>
</evidence>
<dbReference type="Gene3D" id="1.20.5.170">
    <property type="match status" value="1"/>
</dbReference>
<evidence type="ECO:0000256" key="5">
    <source>
        <dbReference type="ARBA" id="ARBA00023027"/>
    </source>
</evidence>
<dbReference type="EC" id="1.1.1.22" evidence="3 7"/>
<feature type="binding site" evidence="10">
    <location>
        <position position="259"/>
    </location>
    <ligand>
        <name>NAD(+)</name>
        <dbReference type="ChEBI" id="CHEBI:57540"/>
    </ligand>
</feature>
<dbReference type="Pfam" id="PF03721">
    <property type="entry name" value="UDPG_MGDP_dh_N"/>
    <property type="match status" value="1"/>
</dbReference>